<accession>A0A1U7JKM4</accession>
<keyword evidence="3" id="KW-1185">Reference proteome</keyword>
<evidence type="ECO:0000256" key="1">
    <source>
        <dbReference type="SAM" id="SignalP"/>
    </source>
</evidence>
<gene>
    <name evidence="2" type="ORF">A3843_02570</name>
</gene>
<keyword evidence="1" id="KW-0732">Signal</keyword>
<evidence type="ECO:0000313" key="3">
    <source>
        <dbReference type="Proteomes" id="UP000185783"/>
    </source>
</evidence>
<dbReference type="AlphaFoldDB" id="A0A1U7JKM4"/>
<protein>
    <submittedName>
        <fullName evidence="2">Uncharacterized protein</fullName>
    </submittedName>
</protein>
<organism evidence="2 3">
    <name type="scientific">Pseudovibrio exalbescens</name>
    <dbReference type="NCBI Taxonomy" id="197461"/>
    <lineage>
        <taxon>Bacteria</taxon>
        <taxon>Pseudomonadati</taxon>
        <taxon>Pseudomonadota</taxon>
        <taxon>Alphaproteobacteria</taxon>
        <taxon>Hyphomicrobiales</taxon>
        <taxon>Stappiaceae</taxon>
        <taxon>Pseudovibrio</taxon>
    </lineage>
</organism>
<comment type="caution">
    <text evidence="2">The sequence shown here is derived from an EMBL/GenBank/DDBJ whole genome shotgun (WGS) entry which is preliminary data.</text>
</comment>
<feature type="signal peptide" evidence="1">
    <location>
        <begin position="1"/>
        <end position="21"/>
    </location>
</feature>
<sequence>MKRLLGVFVGLGLLMAAPASALELPFCQPDDDLIPIPRWEVEVDSQYQLSTVPPAQEGRIVHLLLSFPDLDRDACTALSGGKNFLYPFSEDDPESADMVITIREAPTYGSRGCMVDGLYAFGELEEAGGEEEGDGAGVVRFQLHLQPDWSILESGRFCKMVQEG</sequence>
<reference evidence="2 3" key="1">
    <citation type="submission" date="2016-03" db="EMBL/GenBank/DDBJ databases">
        <title>Genome sequence of Nesiotobacter sp. nov., a moderately halophilic alphaproteobacterium isolated from the Yellow Sea, China.</title>
        <authorList>
            <person name="Zhang G."/>
            <person name="Zhang R."/>
        </authorList>
    </citation>
    <scope>NUCLEOTIDE SEQUENCE [LARGE SCALE GENOMIC DNA]</scope>
    <source>
        <strain evidence="2 3">WB1-6</strain>
    </source>
</reference>
<evidence type="ECO:0000313" key="2">
    <source>
        <dbReference type="EMBL" id="OKL45244.1"/>
    </source>
</evidence>
<name>A0A1U7JKM4_9HYPH</name>
<feature type="chain" id="PRO_5010584198" evidence="1">
    <location>
        <begin position="22"/>
        <end position="164"/>
    </location>
</feature>
<dbReference type="STRING" id="197461.A3843_02570"/>
<proteinExistence type="predicted"/>
<dbReference type="EMBL" id="LVVZ01000005">
    <property type="protein sequence ID" value="OKL45244.1"/>
    <property type="molecule type" value="Genomic_DNA"/>
</dbReference>
<dbReference type="RefSeq" id="WP_028480257.1">
    <property type="nucleotide sequence ID" value="NZ_LVVZ01000005.1"/>
</dbReference>
<dbReference type="Proteomes" id="UP000185783">
    <property type="component" value="Unassembled WGS sequence"/>
</dbReference>